<accession>A0A4S8MIF1</accession>
<gene>
    <name evidence="2" type="ORF">K435DRAFT_836363</name>
</gene>
<proteinExistence type="predicted"/>
<evidence type="ECO:0000313" key="3">
    <source>
        <dbReference type="Proteomes" id="UP000297245"/>
    </source>
</evidence>
<keyword evidence="3" id="KW-1185">Reference proteome</keyword>
<reference evidence="2 3" key="1">
    <citation type="journal article" date="2019" name="Nat. Ecol. Evol.">
        <title>Megaphylogeny resolves global patterns of mushroom evolution.</title>
        <authorList>
            <person name="Varga T."/>
            <person name="Krizsan K."/>
            <person name="Foldi C."/>
            <person name="Dima B."/>
            <person name="Sanchez-Garcia M."/>
            <person name="Sanchez-Ramirez S."/>
            <person name="Szollosi G.J."/>
            <person name="Szarkandi J.G."/>
            <person name="Papp V."/>
            <person name="Albert L."/>
            <person name="Andreopoulos W."/>
            <person name="Angelini C."/>
            <person name="Antonin V."/>
            <person name="Barry K.W."/>
            <person name="Bougher N.L."/>
            <person name="Buchanan P."/>
            <person name="Buyck B."/>
            <person name="Bense V."/>
            <person name="Catcheside P."/>
            <person name="Chovatia M."/>
            <person name="Cooper J."/>
            <person name="Damon W."/>
            <person name="Desjardin D."/>
            <person name="Finy P."/>
            <person name="Geml J."/>
            <person name="Haridas S."/>
            <person name="Hughes K."/>
            <person name="Justo A."/>
            <person name="Karasinski D."/>
            <person name="Kautmanova I."/>
            <person name="Kiss B."/>
            <person name="Kocsube S."/>
            <person name="Kotiranta H."/>
            <person name="LaButti K.M."/>
            <person name="Lechner B.E."/>
            <person name="Liimatainen K."/>
            <person name="Lipzen A."/>
            <person name="Lukacs Z."/>
            <person name="Mihaltcheva S."/>
            <person name="Morgado L.N."/>
            <person name="Niskanen T."/>
            <person name="Noordeloos M.E."/>
            <person name="Ohm R.A."/>
            <person name="Ortiz-Santana B."/>
            <person name="Ovrebo C."/>
            <person name="Racz N."/>
            <person name="Riley R."/>
            <person name="Savchenko A."/>
            <person name="Shiryaev A."/>
            <person name="Soop K."/>
            <person name="Spirin V."/>
            <person name="Szebenyi C."/>
            <person name="Tomsovsky M."/>
            <person name="Tulloss R.E."/>
            <person name="Uehling J."/>
            <person name="Grigoriev I.V."/>
            <person name="Vagvolgyi C."/>
            <person name="Papp T."/>
            <person name="Martin F.M."/>
            <person name="Miettinen O."/>
            <person name="Hibbett D.S."/>
            <person name="Nagy L.G."/>
        </authorList>
    </citation>
    <scope>NUCLEOTIDE SEQUENCE [LARGE SCALE GENOMIC DNA]</scope>
    <source>
        <strain evidence="2 3">CBS 962.96</strain>
    </source>
</reference>
<evidence type="ECO:0000256" key="1">
    <source>
        <dbReference type="SAM" id="MobiDB-lite"/>
    </source>
</evidence>
<dbReference type="EMBL" id="ML179076">
    <property type="protein sequence ID" value="THV02497.1"/>
    <property type="molecule type" value="Genomic_DNA"/>
</dbReference>
<sequence>MDCDEEETDEQLMSDELYRRVMTNSNRQDLRKLVRSYYQECGSSFDPDLEDPTTWERELEAPETNQEDAVSENLEPTPEECEEAELEAYAEEYEKQAALADFQDIPLEELFGVGGTDECDPGRPSESNVDVDMDMQN</sequence>
<dbReference type="Proteomes" id="UP000297245">
    <property type="component" value="Unassembled WGS sequence"/>
</dbReference>
<evidence type="ECO:0000313" key="2">
    <source>
        <dbReference type="EMBL" id="THV02497.1"/>
    </source>
</evidence>
<organism evidence="2 3">
    <name type="scientific">Dendrothele bispora (strain CBS 962.96)</name>
    <dbReference type="NCBI Taxonomy" id="1314807"/>
    <lineage>
        <taxon>Eukaryota</taxon>
        <taxon>Fungi</taxon>
        <taxon>Dikarya</taxon>
        <taxon>Basidiomycota</taxon>
        <taxon>Agaricomycotina</taxon>
        <taxon>Agaricomycetes</taxon>
        <taxon>Agaricomycetidae</taxon>
        <taxon>Agaricales</taxon>
        <taxon>Agaricales incertae sedis</taxon>
        <taxon>Dendrothele</taxon>
    </lineage>
</organism>
<protein>
    <submittedName>
        <fullName evidence="2">Uncharacterized protein</fullName>
    </submittedName>
</protein>
<feature type="region of interest" description="Disordered" evidence="1">
    <location>
        <begin position="43"/>
        <end position="79"/>
    </location>
</feature>
<feature type="region of interest" description="Disordered" evidence="1">
    <location>
        <begin position="111"/>
        <end position="137"/>
    </location>
</feature>
<dbReference type="OrthoDB" id="3268127at2759"/>
<dbReference type="AlphaFoldDB" id="A0A4S8MIF1"/>
<name>A0A4S8MIF1_DENBC</name>